<accession>A0A7S3D4Q1</accession>
<evidence type="ECO:0000256" key="8">
    <source>
        <dbReference type="ARBA" id="ARBA00022840"/>
    </source>
</evidence>
<dbReference type="GO" id="GO:0019563">
    <property type="term" value="P:glycerol catabolic process"/>
    <property type="evidence" value="ECO:0007669"/>
    <property type="project" value="UniProtKB-UniPathway"/>
</dbReference>
<dbReference type="PROSITE" id="PS00445">
    <property type="entry name" value="FGGY_KINASES_2"/>
    <property type="match status" value="1"/>
</dbReference>
<feature type="domain" description="Carbohydrate kinase FGGY C-terminal" evidence="13">
    <location>
        <begin position="262"/>
        <end position="453"/>
    </location>
</feature>
<sequence>MSDCKYIGAIDQGTTSTRFIVFDEAGAIVSVAQEEHSQIYKSAGWVEHDPDEIWEKTCKVAEIALKKAGITGENLAAVGVTNQRETTMVWSRSSGKPLHNAIVWMDTRTKDICEELEREGHAEDVKKVTGLPIATYFSAPKLLWLRRNVPAVHDALESKDAMVGTIDSWLVYKLSGGKLHATDSTNASRTMLMNLRTLQWEPSLLDLFGVPAECLPSIMPSKNDFGVCSGMPALQGVRLGGILGDQQASLFGQLCLSRGDTKCTYGTGCFMMMNVGSEPIDSQYGLLATVGYQLSEKEVVYALEGSVANAGSIIQWLRDQLGIIQDAKEVEELARKAGERHGSNKDIYFVPAFSGLFAPHWRKDARGVLVGLTHRSDRFEIARAALDATAYQVVDVAHAMTNDSKLPNTVLRVDGGMTHNNILMQFQSDILGTEVVRPKVAETTALGAAYTAGLCVGFWKNTDELLTHWEEAQRWKPSLPAQKRNDLLKGWGKALSKSLDWIQEEEGEEN</sequence>
<keyword evidence="6 11" id="KW-0418">Kinase</keyword>
<keyword evidence="8" id="KW-0067">ATP-binding</keyword>
<evidence type="ECO:0000256" key="4">
    <source>
        <dbReference type="ARBA" id="ARBA00022679"/>
    </source>
</evidence>
<dbReference type="InterPro" id="IPR043129">
    <property type="entry name" value="ATPase_NBD"/>
</dbReference>
<dbReference type="Pfam" id="PF00370">
    <property type="entry name" value="FGGY_N"/>
    <property type="match status" value="1"/>
</dbReference>
<evidence type="ECO:0000256" key="6">
    <source>
        <dbReference type="ARBA" id="ARBA00022777"/>
    </source>
</evidence>
<evidence type="ECO:0000256" key="7">
    <source>
        <dbReference type="ARBA" id="ARBA00022798"/>
    </source>
</evidence>
<protein>
    <recommendedName>
        <fullName evidence="3">glycerol kinase</fullName>
        <ecNumber evidence="3">2.7.1.30</ecNumber>
    </recommendedName>
    <alternativeName>
        <fullName evidence="9">ATP:glycerol 3-phosphotransferase</fullName>
    </alternativeName>
</protein>
<evidence type="ECO:0000256" key="3">
    <source>
        <dbReference type="ARBA" id="ARBA00012099"/>
    </source>
</evidence>
<dbReference type="Pfam" id="PF02782">
    <property type="entry name" value="FGGY_C"/>
    <property type="match status" value="1"/>
</dbReference>
<dbReference type="AlphaFoldDB" id="A0A7S3D4Q1"/>
<dbReference type="GO" id="GO:0005524">
    <property type="term" value="F:ATP binding"/>
    <property type="evidence" value="ECO:0007669"/>
    <property type="project" value="UniProtKB-KW"/>
</dbReference>
<evidence type="ECO:0000256" key="9">
    <source>
        <dbReference type="ARBA" id="ARBA00043149"/>
    </source>
</evidence>
<dbReference type="Gene3D" id="3.30.420.40">
    <property type="match status" value="2"/>
</dbReference>
<organism evidence="14">
    <name type="scientific">Palpitomonas bilix</name>
    <dbReference type="NCBI Taxonomy" id="652834"/>
    <lineage>
        <taxon>Eukaryota</taxon>
        <taxon>Eukaryota incertae sedis</taxon>
    </lineage>
</organism>
<dbReference type="EMBL" id="HBIB01013130">
    <property type="protein sequence ID" value="CAE0246471.1"/>
    <property type="molecule type" value="Transcribed_RNA"/>
</dbReference>
<gene>
    <name evidence="14" type="ORF">PBIL07802_LOCUS8654</name>
</gene>
<dbReference type="SUPFAM" id="SSF53067">
    <property type="entry name" value="Actin-like ATPase domain"/>
    <property type="match status" value="2"/>
</dbReference>
<comment type="catalytic activity">
    <reaction evidence="10">
        <text>glycerol + ATP = sn-glycerol 3-phosphate + ADP + H(+)</text>
        <dbReference type="Rhea" id="RHEA:21644"/>
        <dbReference type="ChEBI" id="CHEBI:15378"/>
        <dbReference type="ChEBI" id="CHEBI:17754"/>
        <dbReference type="ChEBI" id="CHEBI:30616"/>
        <dbReference type="ChEBI" id="CHEBI:57597"/>
        <dbReference type="ChEBI" id="CHEBI:456216"/>
        <dbReference type="EC" id="2.7.1.30"/>
    </reaction>
</comment>
<dbReference type="InterPro" id="IPR018485">
    <property type="entry name" value="FGGY_C"/>
</dbReference>
<evidence type="ECO:0000256" key="10">
    <source>
        <dbReference type="ARBA" id="ARBA00052101"/>
    </source>
</evidence>
<evidence type="ECO:0000256" key="5">
    <source>
        <dbReference type="ARBA" id="ARBA00022741"/>
    </source>
</evidence>
<evidence type="ECO:0000256" key="2">
    <source>
        <dbReference type="ARBA" id="ARBA00009156"/>
    </source>
</evidence>
<proteinExistence type="inferred from homology"/>
<evidence type="ECO:0000259" key="13">
    <source>
        <dbReference type="Pfam" id="PF02782"/>
    </source>
</evidence>
<evidence type="ECO:0000256" key="11">
    <source>
        <dbReference type="RuleBase" id="RU003733"/>
    </source>
</evidence>
<dbReference type="PANTHER" id="PTHR10196:SF69">
    <property type="entry name" value="GLYCEROL KINASE"/>
    <property type="match status" value="1"/>
</dbReference>
<comment type="similarity">
    <text evidence="2 11">Belongs to the FGGY kinase family.</text>
</comment>
<evidence type="ECO:0000313" key="14">
    <source>
        <dbReference type="EMBL" id="CAE0246471.1"/>
    </source>
</evidence>
<evidence type="ECO:0000256" key="1">
    <source>
        <dbReference type="ARBA" id="ARBA00005190"/>
    </source>
</evidence>
<evidence type="ECO:0000259" key="12">
    <source>
        <dbReference type="Pfam" id="PF00370"/>
    </source>
</evidence>
<dbReference type="CDD" id="cd07769">
    <property type="entry name" value="ASKHA_NBD_FGGY_GK"/>
    <property type="match status" value="1"/>
</dbReference>
<dbReference type="PANTHER" id="PTHR10196">
    <property type="entry name" value="SUGAR KINASE"/>
    <property type="match status" value="1"/>
</dbReference>
<dbReference type="PIRSF" id="PIRSF000538">
    <property type="entry name" value="GlpK"/>
    <property type="match status" value="1"/>
</dbReference>
<keyword evidence="5" id="KW-0547">Nucleotide-binding</keyword>
<reference evidence="14" key="1">
    <citation type="submission" date="2021-01" db="EMBL/GenBank/DDBJ databases">
        <authorList>
            <person name="Corre E."/>
            <person name="Pelletier E."/>
            <person name="Niang G."/>
            <person name="Scheremetjew M."/>
            <person name="Finn R."/>
            <person name="Kale V."/>
            <person name="Holt S."/>
            <person name="Cochrane G."/>
            <person name="Meng A."/>
            <person name="Brown T."/>
            <person name="Cohen L."/>
        </authorList>
    </citation>
    <scope>NUCLEOTIDE SEQUENCE</scope>
    <source>
        <strain evidence="14">NIES-2562</strain>
    </source>
</reference>
<dbReference type="GO" id="GO:0004370">
    <property type="term" value="F:glycerol kinase activity"/>
    <property type="evidence" value="ECO:0007669"/>
    <property type="project" value="UniProtKB-EC"/>
</dbReference>
<dbReference type="NCBIfam" id="NF000756">
    <property type="entry name" value="PRK00047.1"/>
    <property type="match status" value="1"/>
</dbReference>
<dbReference type="FunFam" id="3.30.420.40:FF:000008">
    <property type="entry name" value="Glycerol kinase"/>
    <property type="match status" value="1"/>
</dbReference>
<keyword evidence="7" id="KW-0319">Glycerol metabolism</keyword>
<dbReference type="InterPro" id="IPR018483">
    <property type="entry name" value="Carb_kinase_FGGY_CS"/>
</dbReference>
<dbReference type="InterPro" id="IPR005999">
    <property type="entry name" value="Glycerol_kin"/>
</dbReference>
<feature type="domain" description="Carbohydrate kinase FGGY N-terminal" evidence="12">
    <location>
        <begin position="6"/>
        <end position="252"/>
    </location>
</feature>
<dbReference type="UniPathway" id="UPA00618">
    <property type="reaction ID" value="UER00672"/>
</dbReference>
<comment type="pathway">
    <text evidence="1">Polyol metabolism; glycerol degradation via glycerol kinase pathway; sn-glycerol 3-phosphate from glycerol: step 1/1.</text>
</comment>
<dbReference type="InterPro" id="IPR000577">
    <property type="entry name" value="Carb_kinase_FGGY"/>
</dbReference>
<dbReference type="EC" id="2.7.1.30" evidence="3"/>
<dbReference type="FunFam" id="3.30.420.40:FF:000007">
    <property type="entry name" value="Glycerol kinase"/>
    <property type="match status" value="1"/>
</dbReference>
<dbReference type="PROSITE" id="PS00933">
    <property type="entry name" value="FGGY_KINASES_1"/>
    <property type="match status" value="1"/>
</dbReference>
<dbReference type="GO" id="GO:0005829">
    <property type="term" value="C:cytosol"/>
    <property type="evidence" value="ECO:0007669"/>
    <property type="project" value="TreeGrafter"/>
</dbReference>
<dbReference type="GO" id="GO:0006072">
    <property type="term" value="P:glycerol-3-phosphate metabolic process"/>
    <property type="evidence" value="ECO:0007669"/>
    <property type="project" value="InterPro"/>
</dbReference>
<name>A0A7S3D4Q1_9EUKA</name>
<dbReference type="NCBIfam" id="TIGR01311">
    <property type="entry name" value="glycerol_kin"/>
    <property type="match status" value="1"/>
</dbReference>
<keyword evidence="4 11" id="KW-0808">Transferase</keyword>
<dbReference type="InterPro" id="IPR018484">
    <property type="entry name" value="FGGY_N"/>
</dbReference>